<dbReference type="InterPro" id="IPR000120">
    <property type="entry name" value="Amidase"/>
</dbReference>
<dbReference type="Gene3D" id="3.90.1300.10">
    <property type="entry name" value="Amidase signature (AS) domain"/>
    <property type="match status" value="1"/>
</dbReference>
<evidence type="ECO:0000313" key="5">
    <source>
        <dbReference type="Proteomes" id="UP000053259"/>
    </source>
</evidence>
<dbReference type="PANTHER" id="PTHR11895">
    <property type="entry name" value="TRANSAMIDASE"/>
    <property type="match status" value="1"/>
</dbReference>
<accession>A0A0D1Y0R1</accession>
<dbReference type="Proteomes" id="UP000053259">
    <property type="component" value="Unassembled WGS sequence"/>
</dbReference>
<keyword evidence="5" id="KW-1185">Reference proteome</keyword>
<feature type="compositionally biased region" description="Polar residues" evidence="2">
    <location>
        <begin position="1"/>
        <end position="23"/>
    </location>
</feature>
<dbReference type="STRING" id="253628.A0A0D1Y0R1"/>
<dbReference type="GO" id="GO:0003824">
    <property type="term" value="F:catalytic activity"/>
    <property type="evidence" value="ECO:0007669"/>
    <property type="project" value="InterPro"/>
</dbReference>
<dbReference type="InParanoid" id="A0A0D1Y0R1"/>
<feature type="domain" description="Amidase" evidence="3">
    <location>
        <begin position="180"/>
        <end position="589"/>
    </location>
</feature>
<reference evidence="4 5" key="1">
    <citation type="submission" date="2015-01" db="EMBL/GenBank/DDBJ databases">
        <title>The Genome Sequence of Ochroconis gallopava CBS43764.</title>
        <authorList>
            <consortium name="The Broad Institute Genomics Platform"/>
            <person name="Cuomo C."/>
            <person name="de Hoog S."/>
            <person name="Gorbushina A."/>
            <person name="Stielow B."/>
            <person name="Teixiera M."/>
            <person name="Abouelleil A."/>
            <person name="Chapman S.B."/>
            <person name="Priest M."/>
            <person name="Young S.K."/>
            <person name="Wortman J."/>
            <person name="Nusbaum C."/>
            <person name="Birren B."/>
        </authorList>
    </citation>
    <scope>NUCLEOTIDE SEQUENCE [LARGE SCALE GENOMIC DNA]</scope>
    <source>
        <strain evidence="4 5">CBS 43764</strain>
    </source>
</reference>
<dbReference type="HOGENOM" id="CLU_009600_0_2_1"/>
<evidence type="ECO:0000259" key="3">
    <source>
        <dbReference type="Pfam" id="PF01425"/>
    </source>
</evidence>
<sequence>MAETTAEGSGSTITLSGPTTQASPAPEEPQFFNYPEPQYVEVPYKTPPANKNPIFRGLPLVIGSKIVANVPFIAKFLRANAGFNTLGGLKELDDVEARYEPVVIPVKKAEDFVAQNYTAEDALRTPPEGLPTEKAPEGRFWSVKDYHEAYKNGKITPTDVINTLLPLIRRDVKDKTAHSTAFLEVQVKLVLAAALASTERWKAGRPLGVLDGIPIAVKDEVDVEGYTRTYATSKVYKEPDMAQSSWCVRQWQDAGAIIIGKTNMHEIGMDTTNNNPVTGTPLNPYSTHYYTGGSSGGSGYVVGAGLVPFALGCDGGGSIRIPSSFCGIYGLKTSHARVSERPTPNLANTNTVVGPMAADMSSLEVAYRVMAAPDPKNRHSALYPPPRKLSAPSPKLLGVYKNWFERADDNVKALCQQAIDYFVDKLGYERLDIHIPLIHHGQTAHAMSIMSEAVNATPDTSFLTPANRVLLALAAQHPASDYIQANRLRNLLMSHLAALFKQHPGLLIVTPSVPTAGWEIKAGAADLKHGVSDGDMSIRSMEYVWLANFSGCPCLQVPVGYAQPKKGYGTDVVPVGMMAMSEWGSEDRLIEWGFEAESYLHSKKEGGRRRPPVWVDVLGRAESIRGSGTGHLDSSNPAENGKTDA</sequence>
<feature type="region of interest" description="Disordered" evidence="2">
    <location>
        <begin position="1"/>
        <end position="31"/>
    </location>
</feature>
<dbReference type="PROSITE" id="PS00571">
    <property type="entry name" value="AMIDASES"/>
    <property type="match status" value="1"/>
</dbReference>
<dbReference type="InterPro" id="IPR020556">
    <property type="entry name" value="Amidase_CS"/>
</dbReference>
<evidence type="ECO:0000256" key="1">
    <source>
        <dbReference type="ARBA" id="ARBA00009199"/>
    </source>
</evidence>
<dbReference type="GeneID" id="27308587"/>
<organism evidence="4 5">
    <name type="scientific">Verruconis gallopava</name>
    <dbReference type="NCBI Taxonomy" id="253628"/>
    <lineage>
        <taxon>Eukaryota</taxon>
        <taxon>Fungi</taxon>
        <taxon>Dikarya</taxon>
        <taxon>Ascomycota</taxon>
        <taxon>Pezizomycotina</taxon>
        <taxon>Dothideomycetes</taxon>
        <taxon>Pleosporomycetidae</taxon>
        <taxon>Venturiales</taxon>
        <taxon>Sympoventuriaceae</taxon>
        <taxon>Verruconis</taxon>
    </lineage>
</organism>
<protein>
    <recommendedName>
        <fullName evidence="3">Amidase domain-containing protein</fullName>
    </recommendedName>
</protein>
<proteinExistence type="inferred from homology"/>
<name>A0A0D1Y0R1_9PEZI</name>
<dbReference type="OrthoDB" id="421993at2759"/>
<comment type="similarity">
    <text evidence="1">Belongs to the amidase family.</text>
</comment>
<dbReference type="Pfam" id="PF01425">
    <property type="entry name" value="Amidase"/>
    <property type="match status" value="1"/>
</dbReference>
<gene>
    <name evidence="4" type="ORF">PV09_00614</name>
</gene>
<dbReference type="RefSeq" id="XP_016218530.1">
    <property type="nucleotide sequence ID" value="XM_016353377.1"/>
</dbReference>
<dbReference type="PANTHER" id="PTHR11895:SF67">
    <property type="entry name" value="AMIDASE DOMAIN-CONTAINING PROTEIN"/>
    <property type="match status" value="1"/>
</dbReference>
<dbReference type="InterPro" id="IPR036928">
    <property type="entry name" value="AS_sf"/>
</dbReference>
<feature type="region of interest" description="Disordered" evidence="2">
    <location>
        <begin position="624"/>
        <end position="645"/>
    </location>
</feature>
<dbReference type="AlphaFoldDB" id="A0A0D1Y0R1"/>
<evidence type="ECO:0000313" key="4">
    <source>
        <dbReference type="EMBL" id="KIW08661.1"/>
    </source>
</evidence>
<dbReference type="InterPro" id="IPR023631">
    <property type="entry name" value="Amidase_dom"/>
</dbReference>
<dbReference type="EMBL" id="KN847530">
    <property type="protein sequence ID" value="KIW08661.1"/>
    <property type="molecule type" value="Genomic_DNA"/>
</dbReference>
<dbReference type="SUPFAM" id="SSF75304">
    <property type="entry name" value="Amidase signature (AS) enzymes"/>
    <property type="match status" value="1"/>
</dbReference>
<evidence type="ECO:0000256" key="2">
    <source>
        <dbReference type="SAM" id="MobiDB-lite"/>
    </source>
</evidence>
<dbReference type="VEuPathDB" id="FungiDB:PV09_00614"/>